<keyword evidence="2" id="KW-1185">Reference proteome</keyword>
<accession>A0AAW2EX96</accession>
<evidence type="ECO:0000313" key="2">
    <source>
        <dbReference type="Proteomes" id="UP001430953"/>
    </source>
</evidence>
<reference evidence="1 2" key="1">
    <citation type="submission" date="2023-03" db="EMBL/GenBank/DDBJ databases">
        <title>High recombination rates correlate with genetic variation in Cardiocondyla obscurior ants.</title>
        <authorList>
            <person name="Errbii M."/>
        </authorList>
    </citation>
    <scope>NUCLEOTIDE SEQUENCE [LARGE SCALE GENOMIC DNA]</scope>
    <source>
        <strain evidence="1">Alpha-2009</strain>
        <tissue evidence="1">Whole body</tissue>
    </source>
</reference>
<evidence type="ECO:0000313" key="1">
    <source>
        <dbReference type="EMBL" id="KAL0107747.1"/>
    </source>
</evidence>
<protein>
    <submittedName>
        <fullName evidence="1">Uncharacterized protein</fullName>
    </submittedName>
</protein>
<name>A0AAW2EX96_9HYME</name>
<dbReference type="EMBL" id="JADYXP020000016">
    <property type="protein sequence ID" value="KAL0107747.1"/>
    <property type="molecule type" value="Genomic_DNA"/>
</dbReference>
<organism evidence="1 2">
    <name type="scientific">Cardiocondyla obscurior</name>
    <dbReference type="NCBI Taxonomy" id="286306"/>
    <lineage>
        <taxon>Eukaryota</taxon>
        <taxon>Metazoa</taxon>
        <taxon>Ecdysozoa</taxon>
        <taxon>Arthropoda</taxon>
        <taxon>Hexapoda</taxon>
        <taxon>Insecta</taxon>
        <taxon>Pterygota</taxon>
        <taxon>Neoptera</taxon>
        <taxon>Endopterygota</taxon>
        <taxon>Hymenoptera</taxon>
        <taxon>Apocrita</taxon>
        <taxon>Aculeata</taxon>
        <taxon>Formicoidea</taxon>
        <taxon>Formicidae</taxon>
        <taxon>Myrmicinae</taxon>
        <taxon>Cardiocondyla</taxon>
    </lineage>
</organism>
<comment type="caution">
    <text evidence="1">The sequence shown here is derived from an EMBL/GenBank/DDBJ whole genome shotgun (WGS) entry which is preliminary data.</text>
</comment>
<dbReference type="Proteomes" id="UP001430953">
    <property type="component" value="Unassembled WGS sequence"/>
</dbReference>
<dbReference type="AlphaFoldDB" id="A0AAW2EX96"/>
<sequence>MAPVLLINLVLQEGVATLNEISVTGLLLALGFAGVDGRPHLNLSIAGPRRHYRCQPRADRYARFRSSPPFSFCRRLSCLISYPRDPREISMSIDGPAWKKKSPIRDFEAVSSERFLDVSHTFIRRLLDTSNKLVSTASNVCLNFFETSDLYVSQVENSTHKSEVFSERLN</sequence>
<gene>
    <name evidence="1" type="ORF">PUN28_014794</name>
</gene>
<proteinExistence type="predicted"/>